<feature type="domain" description="Plastid lipid-associated protein/fibrillin conserved" evidence="6">
    <location>
        <begin position="63"/>
        <end position="153"/>
    </location>
</feature>
<name>A0A7J7NP31_9MAGN</name>
<evidence type="ECO:0000256" key="4">
    <source>
        <dbReference type="SAM" id="MobiDB-lite"/>
    </source>
</evidence>
<dbReference type="EMBL" id="JACGCM010000685">
    <property type="protein sequence ID" value="KAF6168712.1"/>
    <property type="molecule type" value="Genomic_DNA"/>
</dbReference>
<feature type="region of interest" description="Disordered" evidence="4">
    <location>
        <begin position="236"/>
        <end position="255"/>
    </location>
</feature>
<dbReference type="AlphaFoldDB" id="A0A7J7NP31"/>
<gene>
    <name evidence="7" type="ORF">GIB67_026598</name>
</gene>
<evidence type="ECO:0000256" key="5">
    <source>
        <dbReference type="SAM" id="SignalP"/>
    </source>
</evidence>
<evidence type="ECO:0000256" key="1">
    <source>
        <dbReference type="ARBA" id="ARBA00004474"/>
    </source>
</evidence>
<evidence type="ECO:0000259" key="6">
    <source>
        <dbReference type="Pfam" id="PF04755"/>
    </source>
</evidence>
<dbReference type="InterPro" id="IPR006843">
    <property type="entry name" value="PAP/fibrillin_dom"/>
</dbReference>
<proteinExistence type="predicted"/>
<evidence type="ECO:0000256" key="2">
    <source>
        <dbReference type="ARBA" id="ARBA00022640"/>
    </source>
</evidence>
<accession>A0A7J7NP31</accession>
<organism evidence="7 8">
    <name type="scientific">Kingdonia uniflora</name>
    <dbReference type="NCBI Taxonomy" id="39325"/>
    <lineage>
        <taxon>Eukaryota</taxon>
        <taxon>Viridiplantae</taxon>
        <taxon>Streptophyta</taxon>
        <taxon>Embryophyta</taxon>
        <taxon>Tracheophyta</taxon>
        <taxon>Spermatophyta</taxon>
        <taxon>Magnoliopsida</taxon>
        <taxon>Ranunculales</taxon>
        <taxon>Circaeasteraceae</taxon>
        <taxon>Kingdonia</taxon>
    </lineage>
</organism>
<sequence>MATELLLLQAIPSCHAFPATPKLKTMVLPNTGLSATNLRIKINRFGGYPFRAAASGDVRTTSQIKEDIYQAIQGINRGIFGVPSAKKSEIEGLVKLLESQNPITDPTQYLDKVGGCWKLVYSTISILGSKRTKLGLRDFITLGDFLQTIDVAKGTQTLVMYYARLRSSWEELSHYDSFIEWPASAPSENIPIPPTAAKIYAKILEKTRSRRSHMPPISGIPSETSAMAVRYAYPAPPSVPSQTSHTSSLSLSPLPTASGIKPSPTAFIPVTTDDDSPVSHSDDDRPIAIRKEKRNAEKPDRYLDTTVYSIGKAINVIKFNARGLKMLTGELTIEASFKIVSRSRVDITYENSTITPDQTYYYDPQLLNVFQKNYELLLGIFNPEGSLEISYVDETMRTGRDDKGNMFILERPKQNQGL</sequence>
<protein>
    <recommendedName>
        <fullName evidence="6">Plastid lipid-associated protein/fibrillin conserved domain-containing protein</fullName>
    </recommendedName>
</protein>
<feature type="signal peptide" evidence="5">
    <location>
        <begin position="1"/>
        <end position="16"/>
    </location>
</feature>
<keyword evidence="5" id="KW-0732">Signal</keyword>
<reference evidence="7 8" key="1">
    <citation type="journal article" date="2020" name="IScience">
        <title>Genome Sequencing of the Endangered Kingdonia uniflora (Circaeasteraceae, Ranunculales) Reveals Potential Mechanisms of Evolutionary Specialization.</title>
        <authorList>
            <person name="Sun Y."/>
            <person name="Deng T."/>
            <person name="Zhang A."/>
            <person name="Moore M.J."/>
            <person name="Landis J.B."/>
            <person name="Lin N."/>
            <person name="Zhang H."/>
            <person name="Zhang X."/>
            <person name="Huang J."/>
            <person name="Zhang X."/>
            <person name="Sun H."/>
            <person name="Wang H."/>
        </authorList>
    </citation>
    <scope>NUCLEOTIDE SEQUENCE [LARGE SCALE GENOMIC DNA]</scope>
    <source>
        <strain evidence="7">TB1705</strain>
        <tissue evidence="7">Leaf</tissue>
    </source>
</reference>
<keyword evidence="2" id="KW-0934">Plastid</keyword>
<dbReference type="GO" id="GO:0009536">
    <property type="term" value="C:plastid"/>
    <property type="evidence" value="ECO:0007669"/>
    <property type="project" value="UniProtKB-SubCell"/>
</dbReference>
<keyword evidence="8" id="KW-1185">Reference proteome</keyword>
<feature type="domain" description="Plastid lipid-associated protein/fibrillin conserved" evidence="6">
    <location>
        <begin position="315"/>
        <end position="409"/>
    </location>
</feature>
<comment type="caution">
    <text evidence="7">The sequence shown here is derived from an EMBL/GenBank/DDBJ whole genome shotgun (WGS) entry which is preliminary data.</text>
</comment>
<comment type="subcellular location">
    <subcellularLocation>
        <location evidence="1">Plastid</location>
    </subcellularLocation>
</comment>
<evidence type="ECO:0000313" key="8">
    <source>
        <dbReference type="Proteomes" id="UP000541444"/>
    </source>
</evidence>
<dbReference type="Proteomes" id="UP000541444">
    <property type="component" value="Unassembled WGS sequence"/>
</dbReference>
<evidence type="ECO:0000313" key="7">
    <source>
        <dbReference type="EMBL" id="KAF6168712.1"/>
    </source>
</evidence>
<feature type="compositionally biased region" description="Low complexity" evidence="4">
    <location>
        <begin position="240"/>
        <end position="255"/>
    </location>
</feature>
<evidence type="ECO:0000256" key="3">
    <source>
        <dbReference type="ARBA" id="ARBA00022946"/>
    </source>
</evidence>
<dbReference type="PANTHER" id="PTHR31906">
    <property type="entry name" value="PLASTID-LIPID-ASSOCIATED PROTEIN 4, CHLOROPLASTIC-RELATED"/>
    <property type="match status" value="1"/>
</dbReference>
<dbReference type="Pfam" id="PF04755">
    <property type="entry name" value="PAP_fibrillin"/>
    <property type="match status" value="2"/>
</dbReference>
<dbReference type="OrthoDB" id="201321at2759"/>
<dbReference type="InterPro" id="IPR039633">
    <property type="entry name" value="PAP"/>
</dbReference>
<feature type="chain" id="PRO_5029590941" description="Plastid lipid-associated protein/fibrillin conserved domain-containing protein" evidence="5">
    <location>
        <begin position="17"/>
        <end position="418"/>
    </location>
</feature>
<feature type="region of interest" description="Disordered" evidence="4">
    <location>
        <begin position="260"/>
        <end position="288"/>
    </location>
</feature>
<keyword evidence="3" id="KW-0809">Transit peptide</keyword>